<accession>A0A9J5ZC79</accession>
<dbReference type="AlphaFoldDB" id="A0A9J5ZC79"/>
<protein>
    <submittedName>
        <fullName evidence="1">Uncharacterized protein</fullName>
    </submittedName>
</protein>
<keyword evidence="2" id="KW-1185">Reference proteome</keyword>
<dbReference type="EMBL" id="JACXVP010000004">
    <property type="protein sequence ID" value="KAG5610473.1"/>
    <property type="molecule type" value="Genomic_DNA"/>
</dbReference>
<name>A0A9J5ZC79_SOLCO</name>
<evidence type="ECO:0000313" key="1">
    <source>
        <dbReference type="EMBL" id="KAG5610473.1"/>
    </source>
</evidence>
<feature type="non-terminal residue" evidence="1">
    <location>
        <position position="1"/>
    </location>
</feature>
<gene>
    <name evidence="1" type="ORF">H5410_021754</name>
</gene>
<sequence length="75" mass="8915">LDTSQGKRRLEIGLMLRPDIKNDEFYFVGSTKRQNFYRRRRILTILLANKKIWSTLYGSVSISFSNISFRPLIKF</sequence>
<evidence type="ECO:0000313" key="2">
    <source>
        <dbReference type="Proteomes" id="UP000824120"/>
    </source>
</evidence>
<dbReference type="Proteomes" id="UP000824120">
    <property type="component" value="Chromosome 4"/>
</dbReference>
<proteinExistence type="predicted"/>
<comment type="caution">
    <text evidence="1">The sequence shown here is derived from an EMBL/GenBank/DDBJ whole genome shotgun (WGS) entry which is preliminary data.</text>
</comment>
<reference evidence="1 2" key="1">
    <citation type="submission" date="2020-09" db="EMBL/GenBank/DDBJ databases">
        <title>De no assembly of potato wild relative species, Solanum commersonii.</title>
        <authorList>
            <person name="Cho K."/>
        </authorList>
    </citation>
    <scope>NUCLEOTIDE SEQUENCE [LARGE SCALE GENOMIC DNA]</scope>
    <source>
        <strain evidence="1">LZ3.2</strain>
        <tissue evidence="1">Leaf</tissue>
    </source>
</reference>
<organism evidence="1 2">
    <name type="scientific">Solanum commersonii</name>
    <name type="common">Commerson's wild potato</name>
    <name type="synonym">Commerson's nightshade</name>
    <dbReference type="NCBI Taxonomy" id="4109"/>
    <lineage>
        <taxon>Eukaryota</taxon>
        <taxon>Viridiplantae</taxon>
        <taxon>Streptophyta</taxon>
        <taxon>Embryophyta</taxon>
        <taxon>Tracheophyta</taxon>
        <taxon>Spermatophyta</taxon>
        <taxon>Magnoliopsida</taxon>
        <taxon>eudicotyledons</taxon>
        <taxon>Gunneridae</taxon>
        <taxon>Pentapetalae</taxon>
        <taxon>asterids</taxon>
        <taxon>lamiids</taxon>
        <taxon>Solanales</taxon>
        <taxon>Solanaceae</taxon>
        <taxon>Solanoideae</taxon>
        <taxon>Solaneae</taxon>
        <taxon>Solanum</taxon>
    </lineage>
</organism>